<dbReference type="PROSITE" id="PS51123">
    <property type="entry name" value="OMPA_2"/>
    <property type="match status" value="1"/>
</dbReference>
<dbReference type="InterPro" id="IPR011658">
    <property type="entry name" value="PA14_dom"/>
</dbReference>
<protein>
    <submittedName>
        <fullName evidence="7">Signaling protein</fullName>
    </submittedName>
</protein>
<dbReference type="PANTHER" id="PTHR30329">
    <property type="entry name" value="STATOR ELEMENT OF FLAGELLAR MOTOR COMPLEX"/>
    <property type="match status" value="1"/>
</dbReference>
<evidence type="ECO:0000256" key="2">
    <source>
        <dbReference type="ARBA" id="ARBA00023136"/>
    </source>
</evidence>
<dbReference type="Pfam" id="PF00691">
    <property type="entry name" value="OmpA"/>
    <property type="match status" value="1"/>
</dbReference>
<organism evidence="7 8">
    <name type="scientific">Spirosoma sordidisoli</name>
    <dbReference type="NCBI Taxonomy" id="2502893"/>
    <lineage>
        <taxon>Bacteria</taxon>
        <taxon>Pseudomonadati</taxon>
        <taxon>Bacteroidota</taxon>
        <taxon>Cytophagia</taxon>
        <taxon>Cytophagales</taxon>
        <taxon>Cytophagaceae</taxon>
        <taxon>Spirosoma</taxon>
    </lineage>
</organism>
<evidence type="ECO:0000259" key="5">
    <source>
        <dbReference type="PROSITE" id="PS51123"/>
    </source>
</evidence>
<proteinExistence type="predicted"/>
<dbReference type="InterPro" id="IPR006665">
    <property type="entry name" value="OmpA-like"/>
</dbReference>
<feature type="domain" description="PA14" evidence="6">
    <location>
        <begin position="25"/>
        <end position="162"/>
    </location>
</feature>
<keyword evidence="3" id="KW-0998">Cell outer membrane</keyword>
<dbReference type="GO" id="GO:0009279">
    <property type="term" value="C:cell outer membrane"/>
    <property type="evidence" value="ECO:0007669"/>
    <property type="project" value="UniProtKB-SubCell"/>
</dbReference>
<dbReference type="SMART" id="SM00758">
    <property type="entry name" value="PA14"/>
    <property type="match status" value="1"/>
</dbReference>
<evidence type="ECO:0000256" key="1">
    <source>
        <dbReference type="ARBA" id="ARBA00004442"/>
    </source>
</evidence>
<dbReference type="Proteomes" id="UP000290407">
    <property type="component" value="Unassembled WGS sequence"/>
</dbReference>
<keyword evidence="2 4" id="KW-0472">Membrane</keyword>
<evidence type="ECO:0000259" key="6">
    <source>
        <dbReference type="PROSITE" id="PS51820"/>
    </source>
</evidence>
<dbReference type="SUPFAM" id="SSF103088">
    <property type="entry name" value="OmpA-like"/>
    <property type="match status" value="1"/>
</dbReference>
<dbReference type="InterPro" id="IPR036737">
    <property type="entry name" value="OmpA-like_sf"/>
</dbReference>
<dbReference type="CDD" id="cd07185">
    <property type="entry name" value="OmpA_C-like"/>
    <property type="match status" value="1"/>
</dbReference>
<dbReference type="InterPro" id="IPR006664">
    <property type="entry name" value="OMP_bac"/>
</dbReference>
<dbReference type="InterPro" id="IPR050330">
    <property type="entry name" value="Bact_OuterMem_StrucFunc"/>
</dbReference>
<dbReference type="Gene3D" id="3.30.1330.60">
    <property type="entry name" value="OmpA-like domain"/>
    <property type="match status" value="1"/>
</dbReference>
<dbReference type="InterPro" id="IPR037524">
    <property type="entry name" value="PA14/GLEYA"/>
</dbReference>
<dbReference type="EMBL" id="SBLB01000004">
    <property type="protein sequence ID" value="RYC68840.1"/>
    <property type="molecule type" value="Genomic_DNA"/>
</dbReference>
<dbReference type="Pfam" id="PF07691">
    <property type="entry name" value="PA14"/>
    <property type="match status" value="1"/>
</dbReference>
<evidence type="ECO:0000313" key="7">
    <source>
        <dbReference type="EMBL" id="RYC68840.1"/>
    </source>
</evidence>
<name>A0A4Q2UMP5_9BACT</name>
<dbReference type="RefSeq" id="WP_129602440.1">
    <property type="nucleotide sequence ID" value="NZ_SBLB01000004.1"/>
</dbReference>
<feature type="domain" description="OmpA-like" evidence="5">
    <location>
        <begin position="265"/>
        <end position="379"/>
    </location>
</feature>
<accession>A0A4Q2UMP5</accession>
<evidence type="ECO:0000313" key="8">
    <source>
        <dbReference type="Proteomes" id="UP000290407"/>
    </source>
</evidence>
<evidence type="ECO:0000256" key="4">
    <source>
        <dbReference type="PROSITE-ProRule" id="PRU00473"/>
    </source>
</evidence>
<comment type="subcellular location">
    <subcellularLocation>
        <location evidence="1">Cell outer membrane</location>
    </subcellularLocation>
</comment>
<dbReference type="SUPFAM" id="SSF56988">
    <property type="entry name" value="Anthrax protective antigen"/>
    <property type="match status" value="1"/>
</dbReference>
<evidence type="ECO:0000256" key="3">
    <source>
        <dbReference type="ARBA" id="ARBA00023237"/>
    </source>
</evidence>
<reference evidence="7 8" key="1">
    <citation type="submission" date="2019-01" db="EMBL/GenBank/DDBJ databases">
        <title>Spirosoma flava sp. nov., a propanil-degrading bacterium isolated from herbicide-contaminated soil.</title>
        <authorList>
            <person name="Zhang L."/>
            <person name="Jiang J.-D."/>
        </authorList>
    </citation>
    <scope>NUCLEOTIDE SEQUENCE [LARGE SCALE GENOMIC DNA]</scope>
    <source>
        <strain evidence="7 8">TY50</strain>
    </source>
</reference>
<dbReference type="PROSITE" id="PS51820">
    <property type="entry name" value="PA14"/>
    <property type="match status" value="1"/>
</dbReference>
<gene>
    <name evidence="7" type="ORF">EQG79_15600</name>
</gene>
<dbReference type="PANTHER" id="PTHR30329:SF21">
    <property type="entry name" value="LIPOPROTEIN YIAD-RELATED"/>
    <property type="match status" value="1"/>
</dbReference>
<dbReference type="AlphaFoldDB" id="A0A4Q2UMP5"/>
<dbReference type="PRINTS" id="PR01021">
    <property type="entry name" value="OMPADOMAIN"/>
</dbReference>
<dbReference type="PRINTS" id="PR01023">
    <property type="entry name" value="NAFLGMOTY"/>
</dbReference>
<comment type="caution">
    <text evidence="7">The sequence shown here is derived from an EMBL/GenBank/DDBJ whole genome shotgun (WGS) entry which is preliminary data.</text>
</comment>
<sequence>MKCAGIKTGFSWLWVFLWLLSEPAIAQQGLKGEYYNGSNFEKKILTRIDPELRFSWKSSSPASGLDYSYYSIRWTGKILAPASGRYTFYAKVDDGIRVWVGNRKVMDVWQLNDSNHFTGTVVLEAGRYYDLKVEYFNAMLGGVLELFWQRPDPKAPLSVDINRPMEPIAARYFRQQAPPVAAAPKPAALPPVSGLVRATPPKPVVRPPVLATVKSVKPAPKSVKPASARPVPPVTAVQRPVPLPASSSAVVARVVPRNEPPVSESAVATPVTLRHVQFEQSSYVLLPESFPELDKLVERLRQQAHWRIEVMGHTDNVGDPRLNQVLSEYRAKVVMNYLIRHGIADDRIEANGYGGSRPIAGNDTEDGRSRNRRVEFILK</sequence>
<keyword evidence="8" id="KW-1185">Reference proteome</keyword>
<dbReference type="Gene3D" id="3.90.182.10">
    <property type="entry name" value="Toxin - Anthrax Protective Antigen,domain 1"/>
    <property type="match status" value="1"/>
</dbReference>